<keyword evidence="4" id="KW-1185">Reference proteome</keyword>
<evidence type="ECO:0000313" key="3">
    <source>
        <dbReference type="EnsemblPlants" id="PGSC0003DMT400090507"/>
    </source>
</evidence>
<proteinExistence type="predicted"/>
<feature type="region of interest" description="Disordered" evidence="1">
    <location>
        <begin position="99"/>
        <end position="121"/>
    </location>
</feature>
<feature type="compositionally biased region" description="Polar residues" evidence="1">
    <location>
        <begin position="102"/>
        <end position="117"/>
    </location>
</feature>
<dbReference type="Proteomes" id="UP000011115">
    <property type="component" value="Unassembled WGS sequence"/>
</dbReference>
<evidence type="ECO:0000259" key="2">
    <source>
        <dbReference type="Pfam" id="PF20167"/>
    </source>
</evidence>
<dbReference type="Gramene" id="PGSC0003DMT400090507">
    <property type="protein sequence ID" value="PGSC0003DMT400090507"/>
    <property type="gene ID" value="PGSC0003DMG400040078"/>
</dbReference>
<name>M1DKJ3_SOLTU</name>
<accession>M1DKJ3</accession>
<protein>
    <submittedName>
        <fullName evidence="3">Polyprotein protein</fullName>
    </submittedName>
</protein>
<sequence length="369" mass="40082">MPSQNESIFRLAKAACLGCFIDQTHISLDTIIASKILMRARQSRTSLPFPVFITELCKRAQVPRDVKKDVEVMPTASTDIRRIKAEYLKDKAERKKAASMKLVNTKSSPAETHLSTPTPGPSGISITIVTHADSPGSSVAARSPRPTTVAVDSRLPLTRASLLRMGQLALSADRRAANLEASVLHMIQIALTDVVTPLSTTIDALTARIAVCEHNQGSTEEVTTLKVAIAELQKDIDHMKSTDVSIVFGIVETPGMPKIPQITAGHRDGREHTANPEPKAKTDEEMFEEVTTDNITKTEEIMMDATVQASLAKSPAAGSSGAGPSSGHSEYRCYDRWSNCIAKIPSLPPSLFFVIFKNFGFLLLAFEEK</sequence>
<evidence type="ECO:0000313" key="4">
    <source>
        <dbReference type="Proteomes" id="UP000011115"/>
    </source>
</evidence>
<reference evidence="4" key="1">
    <citation type="journal article" date="2011" name="Nature">
        <title>Genome sequence and analysis of the tuber crop potato.</title>
        <authorList>
            <consortium name="The Potato Genome Sequencing Consortium"/>
        </authorList>
    </citation>
    <scope>NUCLEOTIDE SEQUENCE [LARGE SCALE GENOMIC DNA]</scope>
    <source>
        <strain evidence="4">cv. DM1-3 516 R44</strain>
    </source>
</reference>
<feature type="domain" description="Putative plant transposon protein" evidence="2">
    <location>
        <begin position="1"/>
        <end position="63"/>
    </location>
</feature>
<reference evidence="3" key="2">
    <citation type="submission" date="2015-06" db="UniProtKB">
        <authorList>
            <consortium name="EnsemblPlants"/>
        </authorList>
    </citation>
    <scope>IDENTIFICATION</scope>
    <source>
        <strain evidence="3">DM1-3 516 R44</strain>
    </source>
</reference>
<dbReference type="HOGENOM" id="CLU_029307_2_3_1"/>
<dbReference type="PANTHER" id="PTHR33180:SF31">
    <property type="entry name" value="POLYPROTEIN PROTEIN"/>
    <property type="match status" value="1"/>
</dbReference>
<organism evidence="3 4">
    <name type="scientific">Solanum tuberosum</name>
    <name type="common">Potato</name>
    <dbReference type="NCBI Taxonomy" id="4113"/>
    <lineage>
        <taxon>Eukaryota</taxon>
        <taxon>Viridiplantae</taxon>
        <taxon>Streptophyta</taxon>
        <taxon>Embryophyta</taxon>
        <taxon>Tracheophyta</taxon>
        <taxon>Spermatophyta</taxon>
        <taxon>Magnoliopsida</taxon>
        <taxon>eudicotyledons</taxon>
        <taxon>Gunneridae</taxon>
        <taxon>Pentapetalae</taxon>
        <taxon>asterids</taxon>
        <taxon>lamiids</taxon>
        <taxon>Solanales</taxon>
        <taxon>Solanaceae</taxon>
        <taxon>Solanoideae</taxon>
        <taxon>Solaneae</taxon>
        <taxon>Solanum</taxon>
    </lineage>
</organism>
<evidence type="ECO:0000256" key="1">
    <source>
        <dbReference type="SAM" id="MobiDB-lite"/>
    </source>
</evidence>
<dbReference type="Pfam" id="PF20167">
    <property type="entry name" value="Transposase_32"/>
    <property type="match status" value="1"/>
</dbReference>
<dbReference type="EnsemblPlants" id="PGSC0003DMT400090507">
    <property type="protein sequence ID" value="PGSC0003DMT400090507"/>
    <property type="gene ID" value="PGSC0003DMG400040078"/>
</dbReference>
<dbReference type="PANTHER" id="PTHR33180">
    <property type="entry name" value="PHOTOSYSTEM II CP43 REACTION CENTER PROTEIN"/>
    <property type="match status" value="1"/>
</dbReference>
<dbReference type="AlphaFoldDB" id="M1DKJ3"/>
<dbReference type="InParanoid" id="M1DKJ3"/>
<dbReference type="InterPro" id="IPR046796">
    <property type="entry name" value="Transposase_32_dom"/>
</dbReference>
<dbReference type="PaxDb" id="4113-PGSC0003DMT400090507"/>